<evidence type="ECO:0000313" key="2">
    <source>
        <dbReference type="Proteomes" id="UP001420932"/>
    </source>
</evidence>
<comment type="caution">
    <text evidence="1">The sequence shown here is derived from an EMBL/GenBank/DDBJ whole genome shotgun (WGS) entry which is preliminary data.</text>
</comment>
<accession>A0AAP0NZG0</accession>
<evidence type="ECO:0000313" key="1">
    <source>
        <dbReference type="EMBL" id="KAK9121841.1"/>
    </source>
</evidence>
<organism evidence="1 2">
    <name type="scientific">Stephania yunnanensis</name>
    <dbReference type="NCBI Taxonomy" id="152371"/>
    <lineage>
        <taxon>Eukaryota</taxon>
        <taxon>Viridiplantae</taxon>
        <taxon>Streptophyta</taxon>
        <taxon>Embryophyta</taxon>
        <taxon>Tracheophyta</taxon>
        <taxon>Spermatophyta</taxon>
        <taxon>Magnoliopsida</taxon>
        <taxon>Ranunculales</taxon>
        <taxon>Menispermaceae</taxon>
        <taxon>Menispermoideae</taxon>
        <taxon>Cissampelideae</taxon>
        <taxon>Stephania</taxon>
    </lineage>
</organism>
<dbReference type="EMBL" id="JBBNAF010000008">
    <property type="protein sequence ID" value="KAK9121841.1"/>
    <property type="molecule type" value="Genomic_DNA"/>
</dbReference>
<sequence length="185" mass="20344">MAVVALALPATRTTTVTPRVTRTKAILDTTTSGPRTPATSVPQPCANPTISYPLELLIATVQETILAGDTYIPMPSEAATLSRDAKLVKEFIRLRLRLGLLDVPVLEFLYESYSWNYKEVIESRIHCIRAERHTGLESLGMSALALMMRHKGLESLRLLIYGVRIPNDFGVRVPDATGVRGPGED</sequence>
<dbReference type="AlphaFoldDB" id="A0AAP0NZG0"/>
<name>A0AAP0NZG0_9MAGN</name>
<proteinExistence type="predicted"/>
<gene>
    <name evidence="1" type="ORF">Syun_019458</name>
</gene>
<protein>
    <submittedName>
        <fullName evidence="1">Uncharacterized protein</fullName>
    </submittedName>
</protein>
<reference evidence="1 2" key="1">
    <citation type="submission" date="2024-01" db="EMBL/GenBank/DDBJ databases">
        <title>Genome assemblies of Stephania.</title>
        <authorList>
            <person name="Yang L."/>
        </authorList>
    </citation>
    <scope>NUCLEOTIDE SEQUENCE [LARGE SCALE GENOMIC DNA]</scope>
    <source>
        <strain evidence="1">YNDBR</strain>
        <tissue evidence="1">Leaf</tissue>
    </source>
</reference>
<dbReference type="Proteomes" id="UP001420932">
    <property type="component" value="Unassembled WGS sequence"/>
</dbReference>
<keyword evidence="2" id="KW-1185">Reference proteome</keyword>